<accession>A0ACC0MYL8</accession>
<evidence type="ECO:0000313" key="1">
    <source>
        <dbReference type="EMBL" id="KAI8546142.1"/>
    </source>
</evidence>
<proteinExistence type="predicted"/>
<dbReference type="Proteomes" id="UP001062846">
    <property type="component" value="Chromosome 7"/>
</dbReference>
<gene>
    <name evidence="1" type="ORF">RHMOL_Rhmol07G0094000</name>
</gene>
<name>A0ACC0MYL8_RHOML</name>
<dbReference type="EMBL" id="CM046394">
    <property type="protein sequence ID" value="KAI8546142.1"/>
    <property type="molecule type" value="Genomic_DNA"/>
</dbReference>
<protein>
    <submittedName>
        <fullName evidence="1">Uncharacterized protein</fullName>
    </submittedName>
</protein>
<reference evidence="1" key="1">
    <citation type="submission" date="2022-02" db="EMBL/GenBank/DDBJ databases">
        <title>Plant Genome Project.</title>
        <authorList>
            <person name="Zhang R.-G."/>
        </authorList>
    </citation>
    <scope>NUCLEOTIDE SEQUENCE</scope>
    <source>
        <strain evidence="1">AT1</strain>
    </source>
</reference>
<comment type="caution">
    <text evidence="1">The sequence shown here is derived from an EMBL/GenBank/DDBJ whole genome shotgun (WGS) entry which is preliminary data.</text>
</comment>
<sequence>MFSSPCHAGHGNTVIFLKNPKDLLAMMDVPKDVNDFEPNMIQKAFIEIDEKGMEAAAISEFSEEEELDEGYCSSEKPERISFVADHPFVFMIREESGLVFFTGAVLDPSQRN</sequence>
<evidence type="ECO:0000313" key="2">
    <source>
        <dbReference type="Proteomes" id="UP001062846"/>
    </source>
</evidence>
<organism evidence="1 2">
    <name type="scientific">Rhododendron molle</name>
    <name type="common">Chinese azalea</name>
    <name type="synonym">Azalea mollis</name>
    <dbReference type="NCBI Taxonomy" id="49168"/>
    <lineage>
        <taxon>Eukaryota</taxon>
        <taxon>Viridiplantae</taxon>
        <taxon>Streptophyta</taxon>
        <taxon>Embryophyta</taxon>
        <taxon>Tracheophyta</taxon>
        <taxon>Spermatophyta</taxon>
        <taxon>Magnoliopsida</taxon>
        <taxon>eudicotyledons</taxon>
        <taxon>Gunneridae</taxon>
        <taxon>Pentapetalae</taxon>
        <taxon>asterids</taxon>
        <taxon>Ericales</taxon>
        <taxon>Ericaceae</taxon>
        <taxon>Ericoideae</taxon>
        <taxon>Rhodoreae</taxon>
        <taxon>Rhododendron</taxon>
    </lineage>
</organism>
<keyword evidence="2" id="KW-1185">Reference proteome</keyword>